<comment type="function">
    <text evidence="10">Required for normal levels of the cell wall 1,6-beta-glucan. Involved in a protein folding machinery chaperoning proteins acting in various physiological processes including cell wall synthesis and lysis of autophagic bodies.</text>
</comment>
<keyword evidence="8" id="KW-1133">Transmembrane helix</keyword>
<dbReference type="PANTHER" id="PTHR28090:SF1">
    <property type="entry name" value="PROTEIN ROT1"/>
    <property type="match status" value="1"/>
</dbReference>
<dbReference type="GO" id="GO:0005789">
    <property type="term" value="C:endoplasmic reticulum membrane"/>
    <property type="evidence" value="ECO:0007669"/>
    <property type="project" value="UniProtKB-SubCell"/>
</dbReference>
<dbReference type="PANTHER" id="PTHR28090">
    <property type="entry name" value="PROTEIN ROT1"/>
    <property type="match status" value="1"/>
</dbReference>
<name>A0A093XPN5_TALMA</name>
<organism evidence="11">
    <name type="scientific">Talaromyces marneffei PM1</name>
    <dbReference type="NCBI Taxonomy" id="1077442"/>
    <lineage>
        <taxon>Eukaryota</taxon>
        <taxon>Fungi</taxon>
        <taxon>Dikarya</taxon>
        <taxon>Ascomycota</taxon>
        <taxon>Pezizomycotina</taxon>
        <taxon>Eurotiomycetes</taxon>
        <taxon>Eurotiomycetidae</taxon>
        <taxon>Eurotiales</taxon>
        <taxon>Trichocomaceae</taxon>
        <taxon>Talaromyces</taxon>
        <taxon>Talaromyces sect. Talaromyces</taxon>
    </lineage>
</organism>
<dbReference type="InterPro" id="IPR019623">
    <property type="entry name" value="Rot1"/>
</dbReference>
<evidence type="ECO:0000256" key="3">
    <source>
        <dbReference type="ARBA" id="ARBA00016195"/>
    </source>
</evidence>
<reference evidence="11" key="1">
    <citation type="journal article" date="2014" name="PLoS Genet.">
        <title>Signature Gene Expression Reveals Novel Clues to the Molecular Mechanisms of Dimorphic Transition in Penicillium marneffei.</title>
        <authorList>
            <person name="Yang E."/>
            <person name="Wang G."/>
            <person name="Cai J."/>
            <person name="Woo P.C."/>
            <person name="Lau S.K."/>
            <person name="Yuen K.-Y."/>
            <person name="Chow W.-N."/>
            <person name="Lin X."/>
        </authorList>
    </citation>
    <scope>NUCLEOTIDE SEQUENCE [LARGE SCALE GENOMIC DNA]</scope>
    <source>
        <strain evidence="11">PM1</strain>
    </source>
</reference>
<protein>
    <recommendedName>
        <fullName evidence="4">Protein ROT1</fullName>
    </recommendedName>
    <alternativeName>
        <fullName evidence="3">Protein rot1</fullName>
    </alternativeName>
</protein>
<dbReference type="GO" id="GO:0051082">
    <property type="term" value="F:unfolded protein binding"/>
    <property type="evidence" value="ECO:0007669"/>
    <property type="project" value="TreeGrafter"/>
</dbReference>
<evidence type="ECO:0000256" key="2">
    <source>
        <dbReference type="ARBA" id="ARBA00007149"/>
    </source>
</evidence>
<comment type="caution">
    <text evidence="11">The sequence shown here is derived from an EMBL/GenBank/DDBJ whole genome shotgun (WGS) entry which is preliminary data.</text>
</comment>
<keyword evidence="9" id="KW-0472">Membrane</keyword>
<sequence>MVFKVASSCYWAATQPQCPKGIMQWQHGTYSIQNNGSLALVPIPSDGRQLISDPCAGYHSTYTHYNQSVLFESYRIYMDKYHGIQRLDLVQFDGSPMQPLYILYRPPAMLPTTMLNPTGKARGKAKRAVAIDGKENQVSSMIRSVDPVVLERWWWFGIISTSVGGLVLWCS</sequence>
<dbReference type="GO" id="GO:0006458">
    <property type="term" value="P:'de novo' protein folding"/>
    <property type="evidence" value="ECO:0007669"/>
    <property type="project" value="InterPro"/>
</dbReference>
<dbReference type="HOGENOM" id="CLU_071622_3_0_1"/>
<evidence type="ECO:0000256" key="5">
    <source>
        <dbReference type="ARBA" id="ARBA00022692"/>
    </source>
</evidence>
<evidence type="ECO:0000256" key="4">
    <source>
        <dbReference type="ARBA" id="ARBA00017291"/>
    </source>
</evidence>
<evidence type="ECO:0000256" key="8">
    <source>
        <dbReference type="ARBA" id="ARBA00022989"/>
    </source>
</evidence>
<evidence type="ECO:0000256" key="10">
    <source>
        <dbReference type="ARBA" id="ARBA00024969"/>
    </source>
</evidence>
<evidence type="ECO:0000256" key="9">
    <source>
        <dbReference type="ARBA" id="ARBA00023136"/>
    </source>
</evidence>
<dbReference type="Pfam" id="PF10681">
    <property type="entry name" value="Rot1"/>
    <property type="match status" value="1"/>
</dbReference>
<proteinExistence type="inferred from homology"/>
<evidence type="ECO:0000313" key="11">
    <source>
        <dbReference type="EMBL" id="KFX47173.1"/>
    </source>
</evidence>
<comment type="subcellular location">
    <subcellularLocation>
        <location evidence="1">Endoplasmic reticulum membrane</location>
        <topology evidence="1">Single-pass type I membrane protein</topology>
    </subcellularLocation>
</comment>
<evidence type="ECO:0000256" key="7">
    <source>
        <dbReference type="ARBA" id="ARBA00022824"/>
    </source>
</evidence>
<keyword evidence="6" id="KW-0732">Signal</keyword>
<dbReference type="EMBL" id="JPOX01000016">
    <property type="protein sequence ID" value="KFX47173.1"/>
    <property type="molecule type" value="Genomic_DNA"/>
</dbReference>
<accession>A0A093XPN5</accession>
<keyword evidence="5" id="KW-0812">Transmembrane</keyword>
<keyword evidence="7" id="KW-0256">Endoplasmic reticulum</keyword>
<evidence type="ECO:0000256" key="1">
    <source>
        <dbReference type="ARBA" id="ARBA00004115"/>
    </source>
</evidence>
<dbReference type="AlphaFoldDB" id="A0A093XPN5"/>
<dbReference type="eggNOG" id="ENOG502QQTG">
    <property type="taxonomic scope" value="Eukaryota"/>
</dbReference>
<comment type="similarity">
    <text evidence="2">Belongs to the ROT1 family.</text>
</comment>
<evidence type="ECO:0000256" key="6">
    <source>
        <dbReference type="ARBA" id="ARBA00022729"/>
    </source>
</evidence>
<gene>
    <name evidence="11" type="ORF">GQ26_0161970</name>
</gene>